<organism evidence="2 3">
    <name type="scientific">Natrarchaeobius chitinivorans</name>
    <dbReference type="NCBI Taxonomy" id="1679083"/>
    <lineage>
        <taxon>Archaea</taxon>
        <taxon>Methanobacteriati</taxon>
        <taxon>Methanobacteriota</taxon>
        <taxon>Stenosarchaea group</taxon>
        <taxon>Halobacteria</taxon>
        <taxon>Halobacteriales</taxon>
        <taxon>Natrialbaceae</taxon>
        <taxon>Natrarchaeobius</taxon>
    </lineage>
</organism>
<reference evidence="2 3" key="1">
    <citation type="submission" date="2018-10" db="EMBL/GenBank/DDBJ databases">
        <title>Natrarchaeobius chitinivorans gen. nov., sp. nov., and Natrarchaeobius haloalkaliphilus sp. nov., alkaliphilic, chitin-utilizing haloarchaea from hypersaline alkaline lakes.</title>
        <authorList>
            <person name="Sorokin D.Y."/>
            <person name="Elcheninov A.G."/>
            <person name="Kostrikina N.A."/>
            <person name="Bale N.J."/>
            <person name="Sinninghe Damste J.S."/>
            <person name="Khijniak T.V."/>
            <person name="Kublanov I.V."/>
            <person name="Toshchakov S.V."/>
        </authorList>
    </citation>
    <scope>NUCLEOTIDE SEQUENCE [LARGE SCALE GENOMIC DNA]</scope>
    <source>
        <strain evidence="2 3">AArcht7</strain>
    </source>
</reference>
<sequence length="91" mass="9958">MSRRSRESSGVLPERSTPAERIATTSGKHPGCRKAIRFHGSRRIGSTVVIPYRFEWNRRRFTLADGGDAPVRGGGPPAIDRSSRHSSGSPD</sequence>
<evidence type="ECO:0000313" key="2">
    <source>
        <dbReference type="EMBL" id="RQH00906.1"/>
    </source>
</evidence>
<name>A0A3N6PP40_NATCH</name>
<dbReference type="Proteomes" id="UP000281431">
    <property type="component" value="Unassembled WGS sequence"/>
</dbReference>
<dbReference type="EMBL" id="REFZ01000005">
    <property type="protein sequence ID" value="RQH00906.1"/>
    <property type="molecule type" value="Genomic_DNA"/>
</dbReference>
<dbReference type="AlphaFoldDB" id="A0A3N6PP40"/>
<keyword evidence="3" id="KW-1185">Reference proteome</keyword>
<protein>
    <submittedName>
        <fullName evidence="2">Uncharacterized protein</fullName>
    </submittedName>
</protein>
<comment type="caution">
    <text evidence="2">The sequence shown here is derived from an EMBL/GenBank/DDBJ whole genome shotgun (WGS) entry which is preliminary data.</text>
</comment>
<accession>A0A3N6PP40</accession>
<gene>
    <name evidence="2" type="ORF">EA472_09795</name>
</gene>
<evidence type="ECO:0000313" key="3">
    <source>
        <dbReference type="Proteomes" id="UP000281431"/>
    </source>
</evidence>
<proteinExistence type="predicted"/>
<evidence type="ECO:0000256" key="1">
    <source>
        <dbReference type="SAM" id="MobiDB-lite"/>
    </source>
</evidence>
<feature type="region of interest" description="Disordered" evidence="1">
    <location>
        <begin position="1"/>
        <end position="33"/>
    </location>
</feature>
<feature type="region of interest" description="Disordered" evidence="1">
    <location>
        <begin position="64"/>
        <end position="91"/>
    </location>
</feature>